<dbReference type="GO" id="GO:0006355">
    <property type="term" value="P:regulation of DNA-templated transcription"/>
    <property type="evidence" value="ECO:0007669"/>
    <property type="project" value="InterPro"/>
</dbReference>
<feature type="non-terminal residue" evidence="6">
    <location>
        <position position="244"/>
    </location>
</feature>
<dbReference type="EMBL" id="NMUH01002995">
    <property type="protein sequence ID" value="MQM03214.1"/>
    <property type="molecule type" value="Genomic_DNA"/>
</dbReference>
<reference evidence="6" key="1">
    <citation type="submission" date="2017-07" db="EMBL/GenBank/DDBJ databases">
        <title>Taro Niue Genome Assembly and Annotation.</title>
        <authorList>
            <person name="Atibalentja N."/>
            <person name="Keating K."/>
            <person name="Fields C.J."/>
        </authorList>
    </citation>
    <scope>NUCLEOTIDE SEQUENCE</scope>
    <source>
        <strain evidence="6">Niue_2</strain>
        <tissue evidence="6">Leaf</tissue>
    </source>
</reference>
<comment type="caution">
    <text evidence="6">The sequence shown here is derived from an EMBL/GenBank/DDBJ whole genome shotgun (WGS) entry which is preliminary data.</text>
</comment>
<keyword evidence="3" id="KW-0862">Zinc</keyword>
<evidence type="ECO:0000313" key="6">
    <source>
        <dbReference type="EMBL" id="MQM03214.1"/>
    </source>
</evidence>
<gene>
    <name evidence="6" type="ORF">Taro_035992</name>
</gene>
<dbReference type="AlphaFoldDB" id="A0A843WGG4"/>
<name>A0A843WGG4_COLES</name>
<dbReference type="OrthoDB" id="2162994at2759"/>
<dbReference type="PANTHER" id="PTHR47255:SF4">
    <property type="entry name" value="GATA ZINC FINGER DOMAIN-CONTAINING PROTEIN 12"/>
    <property type="match status" value="1"/>
</dbReference>
<sequence length="244" mass="26776">LPASPPVTTMELDEAKNTKNSGVVECDPSSSVWNTWMPSSKMRLLKRMTTNSDGLAGGNPRTATAVLRFRVLHEQPFTGSSYKDNSYSTASISHHHHHHQRSTVADSTARICSDCNNTKTPLWRSGPRGPKYSVCNACGIRRIRKARRVSMAAAASQMTDRSILPLQVPASKSPMKKRSDDSEPCTIPFKKRCGFDPTQQELQLEEFKASALSKNKASHGVFPQDEEEAAVLLMALSCGLICGE</sequence>
<dbReference type="GO" id="GO:0008270">
    <property type="term" value="F:zinc ion binding"/>
    <property type="evidence" value="ECO:0007669"/>
    <property type="project" value="UniProtKB-KW"/>
</dbReference>
<dbReference type="Proteomes" id="UP000652761">
    <property type="component" value="Unassembled WGS sequence"/>
</dbReference>
<dbReference type="GO" id="GO:0043565">
    <property type="term" value="F:sequence-specific DNA binding"/>
    <property type="evidence" value="ECO:0007669"/>
    <property type="project" value="InterPro"/>
</dbReference>
<organism evidence="6 7">
    <name type="scientific">Colocasia esculenta</name>
    <name type="common">Wild taro</name>
    <name type="synonym">Arum esculentum</name>
    <dbReference type="NCBI Taxonomy" id="4460"/>
    <lineage>
        <taxon>Eukaryota</taxon>
        <taxon>Viridiplantae</taxon>
        <taxon>Streptophyta</taxon>
        <taxon>Embryophyta</taxon>
        <taxon>Tracheophyta</taxon>
        <taxon>Spermatophyta</taxon>
        <taxon>Magnoliopsida</taxon>
        <taxon>Liliopsida</taxon>
        <taxon>Araceae</taxon>
        <taxon>Aroideae</taxon>
        <taxon>Colocasieae</taxon>
        <taxon>Colocasia</taxon>
    </lineage>
</organism>
<dbReference type="InterPro" id="IPR013088">
    <property type="entry name" value="Znf_NHR/GATA"/>
</dbReference>
<dbReference type="SMART" id="SM00401">
    <property type="entry name" value="ZnF_GATA"/>
    <property type="match status" value="1"/>
</dbReference>
<keyword evidence="7" id="KW-1185">Reference proteome</keyword>
<protein>
    <recommendedName>
        <fullName evidence="5">GATA-type domain-containing protein</fullName>
    </recommendedName>
</protein>
<evidence type="ECO:0000313" key="7">
    <source>
        <dbReference type="Proteomes" id="UP000652761"/>
    </source>
</evidence>
<proteinExistence type="predicted"/>
<evidence type="ECO:0000256" key="2">
    <source>
        <dbReference type="ARBA" id="ARBA00022771"/>
    </source>
</evidence>
<evidence type="ECO:0000256" key="1">
    <source>
        <dbReference type="ARBA" id="ARBA00022723"/>
    </source>
</evidence>
<keyword evidence="1" id="KW-0479">Metal-binding</keyword>
<dbReference type="Pfam" id="PF00320">
    <property type="entry name" value="GATA"/>
    <property type="match status" value="1"/>
</dbReference>
<dbReference type="InterPro" id="IPR052138">
    <property type="entry name" value="GATA_ZnFinger_Domain"/>
</dbReference>
<dbReference type="CDD" id="cd00202">
    <property type="entry name" value="ZnF_GATA"/>
    <property type="match status" value="1"/>
</dbReference>
<dbReference type="PANTHER" id="PTHR47255">
    <property type="entry name" value="GATA TRANSCRIPTION FACTOR 22-RELATED"/>
    <property type="match status" value="1"/>
</dbReference>
<dbReference type="PROSITE" id="PS00344">
    <property type="entry name" value="GATA_ZN_FINGER_1"/>
    <property type="match status" value="1"/>
</dbReference>
<dbReference type="InterPro" id="IPR000679">
    <property type="entry name" value="Znf_GATA"/>
</dbReference>
<dbReference type="PROSITE" id="PS50114">
    <property type="entry name" value="GATA_ZN_FINGER_2"/>
    <property type="match status" value="1"/>
</dbReference>
<accession>A0A843WGG4</accession>
<dbReference type="SUPFAM" id="SSF57716">
    <property type="entry name" value="Glucocorticoid receptor-like (DNA-binding domain)"/>
    <property type="match status" value="1"/>
</dbReference>
<feature type="domain" description="GATA-type" evidence="5">
    <location>
        <begin position="106"/>
        <end position="140"/>
    </location>
</feature>
<evidence type="ECO:0000256" key="4">
    <source>
        <dbReference type="PROSITE-ProRule" id="PRU00094"/>
    </source>
</evidence>
<dbReference type="Gene3D" id="3.30.50.10">
    <property type="entry name" value="Erythroid Transcription Factor GATA-1, subunit A"/>
    <property type="match status" value="1"/>
</dbReference>
<keyword evidence="2 4" id="KW-0863">Zinc-finger</keyword>
<evidence type="ECO:0000256" key="3">
    <source>
        <dbReference type="ARBA" id="ARBA00022833"/>
    </source>
</evidence>
<evidence type="ECO:0000259" key="5">
    <source>
        <dbReference type="PROSITE" id="PS50114"/>
    </source>
</evidence>